<name>A0A418R7B8_9BACT</name>
<evidence type="ECO:0000313" key="2">
    <source>
        <dbReference type="Proteomes" id="UP000284250"/>
    </source>
</evidence>
<reference evidence="1 2" key="2">
    <citation type="submission" date="2019-01" db="EMBL/GenBank/DDBJ databases">
        <title>Hymenobacter humicola sp. nov., isolated from soils in Antarctica.</title>
        <authorList>
            <person name="Sedlacek I."/>
            <person name="Holochova P."/>
            <person name="Kralova S."/>
            <person name="Pantucek R."/>
            <person name="Stankova E."/>
            <person name="Vrbovska V."/>
            <person name="Kristofova L."/>
            <person name="Svec P."/>
            <person name="Busse H.-J."/>
        </authorList>
    </citation>
    <scope>NUCLEOTIDE SEQUENCE [LARGE SCALE GENOMIC DNA]</scope>
    <source>
        <strain evidence="1 2">CCM 8852</strain>
    </source>
</reference>
<dbReference type="OrthoDB" id="885484at2"/>
<reference evidence="1 2" key="1">
    <citation type="submission" date="2018-09" db="EMBL/GenBank/DDBJ databases">
        <authorList>
            <person name="Zeman M."/>
            <person name="Pardy F."/>
        </authorList>
    </citation>
    <scope>NUCLEOTIDE SEQUENCE [LARGE SCALE GENOMIC DNA]</scope>
    <source>
        <strain evidence="1 2">CCM 8852</strain>
    </source>
</reference>
<comment type="caution">
    <text evidence="1">The sequence shown here is derived from an EMBL/GenBank/DDBJ whole genome shotgun (WGS) entry which is preliminary data.</text>
</comment>
<proteinExistence type="predicted"/>
<sequence>MEIVLEVPDKDVARVLELVRGIKRVKVKSPSKTPTAADLRLMESLREAGRELARIKRGEKVGRPADELLKELLADQKDGV</sequence>
<evidence type="ECO:0000313" key="1">
    <source>
        <dbReference type="EMBL" id="RIY13296.1"/>
    </source>
</evidence>
<keyword evidence="2" id="KW-1185">Reference proteome</keyword>
<dbReference type="Proteomes" id="UP000284250">
    <property type="component" value="Unassembled WGS sequence"/>
</dbReference>
<organism evidence="1 2">
    <name type="scientific">Hymenobacter rubripertinctus</name>
    <dbReference type="NCBI Taxonomy" id="2029981"/>
    <lineage>
        <taxon>Bacteria</taxon>
        <taxon>Pseudomonadati</taxon>
        <taxon>Bacteroidota</taxon>
        <taxon>Cytophagia</taxon>
        <taxon>Cytophagales</taxon>
        <taxon>Hymenobacteraceae</taxon>
        <taxon>Hymenobacter</taxon>
    </lineage>
</organism>
<accession>A0A418R7B8</accession>
<dbReference type="EMBL" id="QYCN01000003">
    <property type="protein sequence ID" value="RIY13296.1"/>
    <property type="molecule type" value="Genomic_DNA"/>
</dbReference>
<gene>
    <name evidence="1" type="ORF">D0T11_02350</name>
</gene>
<dbReference type="RefSeq" id="WP_119654180.1">
    <property type="nucleotide sequence ID" value="NZ_JBHUOI010000002.1"/>
</dbReference>
<dbReference type="AlphaFoldDB" id="A0A418R7B8"/>
<protein>
    <submittedName>
        <fullName evidence="1">Uncharacterized protein</fullName>
    </submittedName>
</protein>